<sequence length="249" mass="27589">MTVSCFGSSFERKGTITPTDFNSLFDSYCFLIATDAHGIQFGFPSETWSGWETVLEVAGLRGSFSVQQAREALLSAKTVAEEYLEGPPLESRDCVGIAQVIAQTSENVGADCIGFSFTPYEGEAEVLLEIPKVRLLDRRTFRRDRRSEVQYFVNFEGFPESEGIWASEQLLRRELHDADALIAALKAKLERERNAAASPEEWKMGGSRHGPPRPVQRGPCQTAQAVSDGALTARRPSRQTQTRRAVPSP</sequence>
<dbReference type="AlphaFoldDB" id="A0A061QPW7"/>
<protein>
    <submittedName>
        <fullName evidence="2">Uncharacterized protein</fullName>
    </submittedName>
</protein>
<proteinExistence type="predicted"/>
<evidence type="ECO:0000313" key="2">
    <source>
        <dbReference type="EMBL" id="JAC60426.1"/>
    </source>
</evidence>
<reference evidence="2" key="1">
    <citation type="submission" date="2014-05" db="EMBL/GenBank/DDBJ databases">
        <title>The transcriptome of the halophilic microalga Tetraselmis sp. GSL018 isolated from the Great Salt Lake, Utah.</title>
        <authorList>
            <person name="Jinkerson R.E."/>
            <person name="D'Adamo S."/>
            <person name="Posewitz M.C."/>
        </authorList>
    </citation>
    <scope>NUCLEOTIDE SEQUENCE</scope>
    <source>
        <strain evidence="2">GSL018</strain>
    </source>
</reference>
<accession>A0A061QPW7</accession>
<organism evidence="2">
    <name type="scientific">Tetraselmis sp. GSL018</name>
    <dbReference type="NCBI Taxonomy" id="582737"/>
    <lineage>
        <taxon>Eukaryota</taxon>
        <taxon>Viridiplantae</taxon>
        <taxon>Chlorophyta</taxon>
        <taxon>core chlorophytes</taxon>
        <taxon>Chlorodendrophyceae</taxon>
        <taxon>Chlorodendrales</taxon>
        <taxon>Chlorodendraceae</taxon>
        <taxon>Tetraselmis</taxon>
    </lineage>
</organism>
<dbReference type="EMBL" id="GBEZ01026817">
    <property type="protein sequence ID" value="JAC60426.1"/>
    <property type="molecule type" value="Transcribed_RNA"/>
</dbReference>
<feature type="region of interest" description="Disordered" evidence="1">
    <location>
        <begin position="194"/>
        <end position="249"/>
    </location>
</feature>
<gene>
    <name evidence="2" type="ORF">TSPGSL018_28992</name>
</gene>
<evidence type="ECO:0000256" key="1">
    <source>
        <dbReference type="SAM" id="MobiDB-lite"/>
    </source>
</evidence>
<name>A0A061QPW7_9CHLO</name>